<dbReference type="AlphaFoldDB" id="A0AAQ3QQH3"/>
<feature type="repeat" description="ARM" evidence="2">
    <location>
        <begin position="107"/>
        <end position="149"/>
    </location>
</feature>
<keyword evidence="4" id="KW-1185">Reference proteome</keyword>
<dbReference type="InterPro" id="IPR016024">
    <property type="entry name" value="ARM-type_fold"/>
</dbReference>
<dbReference type="SUPFAM" id="SSF48371">
    <property type="entry name" value="ARM repeat"/>
    <property type="match status" value="1"/>
</dbReference>
<proteinExistence type="predicted"/>
<accession>A0AAQ3QQH3</accession>
<dbReference type="PROSITE" id="PS50176">
    <property type="entry name" value="ARM_REPEAT"/>
    <property type="match status" value="1"/>
</dbReference>
<dbReference type="InterPro" id="IPR011989">
    <property type="entry name" value="ARM-like"/>
</dbReference>
<evidence type="ECO:0008006" key="5">
    <source>
        <dbReference type="Google" id="ProtNLM"/>
    </source>
</evidence>
<dbReference type="EMBL" id="CP136897">
    <property type="protein sequence ID" value="WOL17641.1"/>
    <property type="molecule type" value="Genomic_DNA"/>
</dbReference>
<dbReference type="SMART" id="SM00185">
    <property type="entry name" value="ARM"/>
    <property type="match status" value="6"/>
</dbReference>
<dbReference type="Gene3D" id="1.25.10.10">
    <property type="entry name" value="Leucine-rich Repeat Variant"/>
    <property type="match status" value="2"/>
</dbReference>
<evidence type="ECO:0000313" key="3">
    <source>
        <dbReference type="EMBL" id="WOL17641.1"/>
    </source>
</evidence>
<reference evidence="3 4" key="1">
    <citation type="submission" date="2023-10" db="EMBL/GenBank/DDBJ databases">
        <title>Chromosome-scale genome assembly provides insights into flower coloration mechanisms of Canna indica.</title>
        <authorList>
            <person name="Li C."/>
        </authorList>
    </citation>
    <scope>NUCLEOTIDE SEQUENCE [LARGE SCALE GENOMIC DNA]</scope>
    <source>
        <tissue evidence="3">Flower</tissue>
    </source>
</reference>
<gene>
    <name evidence="3" type="ORF">Cni_G26434</name>
</gene>
<name>A0AAQ3QQH3_9LILI</name>
<sequence>MVTGIPPEFCRRMGRSCSGMSNASSAFSECRSERSDDPFLPGSPSAHGPSSIHRFLVSSSDHSDELFFGLVSALESPSVESQLRAAMEIRLLAMHSIENRLRIARAGAVRPLVALLSHPDPQLQEHGVTAVLNLSLCDENKAPLAGAGAVPHLVHALCVGTPVARENAACALFRLAQFEDLPAAIGCCGAIPPLIALLETGGARGKKDAATALFALLAVKDNAILAVEAGVVGPLLELMADFDSDMVDKAAYVLLWVLKTQKGRVTAVDEGAVAVLVEMLEMGSRKQKEVAVLSLLEICKECSDYRRTAVREGAIPPLVALSHAASSRTSTKKKVGNLTSSHRIQLSKKIIFLG</sequence>
<keyword evidence="1" id="KW-0833">Ubl conjugation pathway</keyword>
<dbReference type="PANTHER" id="PTHR23315:SF64">
    <property type="entry name" value="ARM REPEAT SUPERFAMILY PROTEIN"/>
    <property type="match status" value="1"/>
</dbReference>
<evidence type="ECO:0000256" key="1">
    <source>
        <dbReference type="ARBA" id="ARBA00022786"/>
    </source>
</evidence>
<dbReference type="Proteomes" id="UP001327560">
    <property type="component" value="Chromosome 8"/>
</dbReference>
<dbReference type="Pfam" id="PF00514">
    <property type="entry name" value="Arm"/>
    <property type="match status" value="2"/>
</dbReference>
<protein>
    <recommendedName>
        <fullName evidence="5">U-box domain-containing protein 4</fullName>
    </recommendedName>
</protein>
<organism evidence="3 4">
    <name type="scientific">Canna indica</name>
    <name type="common">Indian-shot</name>
    <dbReference type="NCBI Taxonomy" id="4628"/>
    <lineage>
        <taxon>Eukaryota</taxon>
        <taxon>Viridiplantae</taxon>
        <taxon>Streptophyta</taxon>
        <taxon>Embryophyta</taxon>
        <taxon>Tracheophyta</taxon>
        <taxon>Spermatophyta</taxon>
        <taxon>Magnoliopsida</taxon>
        <taxon>Liliopsida</taxon>
        <taxon>Zingiberales</taxon>
        <taxon>Cannaceae</taxon>
        <taxon>Canna</taxon>
    </lineage>
</organism>
<evidence type="ECO:0000313" key="4">
    <source>
        <dbReference type="Proteomes" id="UP001327560"/>
    </source>
</evidence>
<evidence type="ECO:0000256" key="2">
    <source>
        <dbReference type="PROSITE-ProRule" id="PRU00259"/>
    </source>
</evidence>
<dbReference type="PANTHER" id="PTHR23315">
    <property type="entry name" value="U BOX DOMAIN-CONTAINING"/>
    <property type="match status" value="1"/>
</dbReference>
<dbReference type="InterPro" id="IPR000225">
    <property type="entry name" value="Armadillo"/>
</dbReference>